<dbReference type="Gene3D" id="3.40.470.10">
    <property type="entry name" value="Uracil-DNA glycosylase-like domain"/>
    <property type="match status" value="1"/>
</dbReference>
<dbReference type="PANTHER" id="PTHR33693:SF1">
    <property type="entry name" value="TYPE-4 URACIL-DNA GLYCOSYLASE"/>
    <property type="match status" value="1"/>
</dbReference>
<dbReference type="EMBL" id="FNAQ01000015">
    <property type="protein sequence ID" value="SDE54766.1"/>
    <property type="molecule type" value="Genomic_DNA"/>
</dbReference>
<evidence type="ECO:0000256" key="2">
    <source>
        <dbReference type="ARBA" id="ARBA00006521"/>
    </source>
</evidence>
<dbReference type="NCBIfam" id="TIGR00758">
    <property type="entry name" value="UDG_fam4"/>
    <property type="match status" value="1"/>
</dbReference>
<comment type="similarity">
    <text evidence="2">Belongs to the uracil-DNA glycosylase (UDG) superfamily. Type 4 (UDGa) family.</text>
</comment>
<evidence type="ECO:0000256" key="4">
    <source>
        <dbReference type="ARBA" id="ARBA00019403"/>
    </source>
</evidence>
<comment type="catalytic activity">
    <reaction evidence="1">
        <text>Hydrolyzes single-stranded DNA or mismatched double-stranded DNA and polynucleotides, releasing free uracil.</text>
        <dbReference type="EC" id="3.2.2.27"/>
    </reaction>
</comment>
<feature type="domain" description="Uracil-DNA glycosylase-like" evidence="12">
    <location>
        <begin position="78"/>
        <end position="224"/>
    </location>
</feature>
<dbReference type="SMART" id="SM00986">
    <property type="entry name" value="UDG"/>
    <property type="match status" value="1"/>
</dbReference>
<dbReference type="CDD" id="cd10030">
    <property type="entry name" value="UDG-F4_TTUDGA_SPO1dp_like"/>
    <property type="match status" value="1"/>
</dbReference>
<dbReference type="GO" id="GO:0051539">
    <property type="term" value="F:4 iron, 4 sulfur cluster binding"/>
    <property type="evidence" value="ECO:0007669"/>
    <property type="project" value="UniProtKB-KW"/>
</dbReference>
<organism evidence="13 14">
    <name type="scientific">Desulfuromonas thiophila</name>
    <dbReference type="NCBI Taxonomy" id="57664"/>
    <lineage>
        <taxon>Bacteria</taxon>
        <taxon>Pseudomonadati</taxon>
        <taxon>Thermodesulfobacteriota</taxon>
        <taxon>Desulfuromonadia</taxon>
        <taxon>Desulfuromonadales</taxon>
        <taxon>Desulfuromonadaceae</taxon>
        <taxon>Desulfuromonas</taxon>
    </lineage>
</organism>
<keyword evidence="11" id="KW-0234">DNA repair</keyword>
<sequence>MPQNLADLLLQGHSLLNDLHHLGLHWLDGVAPPPSAVPAAASARVSGSTERESLDQIRADLGDCQRCGLARQRHHLVFGCGDPAAALVLVGEGPGREEDLKGDPFVGEAGRLLDNILLAMGLQRSQVYICNVIKCRPPQNRNPQAEEIAACEPFLRRQLAAIRPQLIVALGKFAAQTLLRSQTPISQLRGHWQEYDGIPLMPTYHPAYLLRNPAGKREVWQDMKQVLQRLRQVAA</sequence>
<evidence type="ECO:0000259" key="12">
    <source>
        <dbReference type="SMART" id="SM00986"/>
    </source>
</evidence>
<evidence type="ECO:0000256" key="11">
    <source>
        <dbReference type="ARBA" id="ARBA00023204"/>
    </source>
</evidence>
<evidence type="ECO:0000256" key="1">
    <source>
        <dbReference type="ARBA" id="ARBA00001400"/>
    </source>
</evidence>
<keyword evidence="7" id="KW-0227">DNA damage</keyword>
<dbReference type="SMART" id="SM00987">
    <property type="entry name" value="UreE_C"/>
    <property type="match status" value="1"/>
</dbReference>
<accession>A0A1G7DUH4</accession>
<keyword evidence="10" id="KW-0411">Iron-sulfur</keyword>
<dbReference type="InterPro" id="IPR005122">
    <property type="entry name" value="Uracil-DNA_glycosylase-like"/>
</dbReference>
<keyword evidence="14" id="KW-1185">Reference proteome</keyword>
<keyword evidence="6" id="KW-0479">Metal-binding</keyword>
<evidence type="ECO:0000256" key="5">
    <source>
        <dbReference type="ARBA" id="ARBA00022485"/>
    </source>
</evidence>
<dbReference type="SUPFAM" id="SSF52141">
    <property type="entry name" value="Uracil-DNA glycosylase-like"/>
    <property type="match status" value="1"/>
</dbReference>
<evidence type="ECO:0000256" key="7">
    <source>
        <dbReference type="ARBA" id="ARBA00022763"/>
    </source>
</evidence>
<dbReference type="STRING" id="57664.SAMN05661003_11548"/>
<dbReference type="OrthoDB" id="5290748at2"/>
<evidence type="ECO:0000256" key="9">
    <source>
        <dbReference type="ARBA" id="ARBA00023004"/>
    </source>
</evidence>
<dbReference type="Pfam" id="PF03167">
    <property type="entry name" value="UDG"/>
    <property type="match status" value="1"/>
</dbReference>
<evidence type="ECO:0000256" key="6">
    <source>
        <dbReference type="ARBA" id="ARBA00022723"/>
    </source>
</evidence>
<dbReference type="Proteomes" id="UP000243205">
    <property type="component" value="Unassembled WGS sequence"/>
</dbReference>
<protein>
    <recommendedName>
        <fullName evidence="4">Type-4 uracil-DNA glycosylase</fullName>
        <ecNumber evidence="3">3.2.2.27</ecNumber>
    </recommendedName>
</protein>
<name>A0A1G7DUH4_9BACT</name>
<dbReference type="InterPro" id="IPR051536">
    <property type="entry name" value="UDG_Type-4/5"/>
</dbReference>
<evidence type="ECO:0000256" key="3">
    <source>
        <dbReference type="ARBA" id="ARBA00012030"/>
    </source>
</evidence>
<keyword evidence="9" id="KW-0408">Iron</keyword>
<dbReference type="AlphaFoldDB" id="A0A1G7DUH4"/>
<dbReference type="InterPro" id="IPR036895">
    <property type="entry name" value="Uracil-DNA_glycosylase-like_sf"/>
</dbReference>
<dbReference type="InterPro" id="IPR005273">
    <property type="entry name" value="Ura-DNA_glyco_family4"/>
</dbReference>
<gene>
    <name evidence="13" type="ORF">SAMN05661003_11548</name>
</gene>
<dbReference type="GO" id="GO:0046872">
    <property type="term" value="F:metal ion binding"/>
    <property type="evidence" value="ECO:0007669"/>
    <property type="project" value="UniProtKB-KW"/>
</dbReference>
<dbReference type="PANTHER" id="PTHR33693">
    <property type="entry name" value="TYPE-5 URACIL-DNA GLYCOSYLASE"/>
    <property type="match status" value="1"/>
</dbReference>
<keyword evidence="5" id="KW-0004">4Fe-4S</keyword>
<dbReference type="GO" id="GO:0006281">
    <property type="term" value="P:DNA repair"/>
    <property type="evidence" value="ECO:0007669"/>
    <property type="project" value="UniProtKB-KW"/>
</dbReference>
<evidence type="ECO:0000256" key="8">
    <source>
        <dbReference type="ARBA" id="ARBA00022801"/>
    </source>
</evidence>
<proteinExistence type="inferred from homology"/>
<keyword evidence="8" id="KW-0378">Hydrolase</keyword>
<reference evidence="14" key="1">
    <citation type="submission" date="2016-10" db="EMBL/GenBank/DDBJ databases">
        <authorList>
            <person name="Varghese N."/>
            <person name="Submissions S."/>
        </authorList>
    </citation>
    <scope>NUCLEOTIDE SEQUENCE [LARGE SCALE GENOMIC DNA]</scope>
    <source>
        <strain evidence="14">DSM 8987</strain>
    </source>
</reference>
<dbReference type="GO" id="GO:0004844">
    <property type="term" value="F:uracil DNA N-glycosylase activity"/>
    <property type="evidence" value="ECO:0007669"/>
    <property type="project" value="UniProtKB-EC"/>
</dbReference>
<evidence type="ECO:0000313" key="13">
    <source>
        <dbReference type="EMBL" id="SDE54766.1"/>
    </source>
</evidence>
<dbReference type="EC" id="3.2.2.27" evidence="3"/>
<evidence type="ECO:0000313" key="14">
    <source>
        <dbReference type="Proteomes" id="UP000243205"/>
    </source>
</evidence>
<dbReference type="RefSeq" id="WP_092079783.1">
    <property type="nucleotide sequence ID" value="NZ_CALFZY010000012.1"/>
</dbReference>
<evidence type="ECO:0000256" key="10">
    <source>
        <dbReference type="ARBA" id="ARBA00023014"/>
    </source>
</evidence>